<dbReference type="SUPFAM" id="SSF52096">
    <property type="entry name" value="ClpP/crotonase"/>
    <property type="match status" value="1"/>
</dbReference>
<dbReference type="EMBL" id="LDUG01000081">
    <property type="protein sequence ID" value="KVW89252.1"/>
    <property type="molecule type" value="Genomic_DNA"/>
</dbReference>
<dbReference type="GO" id="GO:0006508">
    <property type="term" value="P:proteolysis"/>
    <property type="evidence" value="ECO:0007669"/>
    <property type="project" value="UniProtKB-KW"/>
</dbReference>
<reference evidence="1 2" key="1">
    <citation type="journal article" date="2015" name="Appl. Environ. Microbiol.">
        <title>Aerobic and Anaerobic Thiosulfate Oxidation by a Cold-Adapted, Subglacial Chemoautotroph.</title>
        <authorList>
            <person name="Harrold Z.R."/>
            <person name="Skidmore M.L."/>
            <person name="Hamilton T.L."/>
            <person name="Desch L."/>
            <person name="Amada K."/>
            <person name="van Gelder W."/>
            <person name="Glover K."/>
            <person name="Roden E.E."/>
            <person name="Boyd E.S."/>
        </authorList>
    </citation>
    <scope>NUCLEOTIDE SEQUENCE [LARGE SCALE GENOMIC DNA]</scope>
    <source>
        <strain evidence="1 2">RG</strain>
    </source>
</reference>
<dbReference type="PANTHER" id="PTHR33507:SF4">
    <property type="entry name" value="NODULATION COMPETITIVENESS PROTEIN NFED"/>
    <property type="match status" value="1"/>
</dbReference>
<evidence type="ECO:0000313" key="1">
    <source>
        <dbReference type="EMBL" id="KVW89252.1"/>
    </source>
</evidence>
<dbReference type="Gene3D" id="3.90.226.10">
    <property type="entry name" value="2-enoyl-CoA Hydratase, Chain A, domain 1"/>
    <property type="match status" value="1"/>
</dbReference>
<proteinExistence type="predicted"/>
<comment type="caution">
    <text evidence="1">The sequence shown here is derived from an EMBL/GenBank/DDBJ whole genome shotgun (WGS) entry which is preliminary data.</text>
</comment>
<accession>A0A119CRL4</accession>
<evidence type="ECO:0000313" key="2">
    <source>
        <dbReference type="Proteomes" id="UP000064243"/>
    </source>
</evidence>
<dbReference type="InterPro" id="IPR052165">
    <property type="entry name" value="Membrane_assoc_protease"/>
</dbReference>
<name>A0A119CRL4_THIDE</name>
<dbReference type="PANTHER" id="PTHR33507">
    <property type="entry name" value="INNER MEMBRANE PROTEIN YBBJ"/>
    <property type="match status" value="1"/>
</dbReference>
<gene>
    <name evidence="1" type="ORF">ABW22_16495</name>
</gene>
<keyword evidence="2" id="KW-1185">Reference proteome</keyword>
<dbReference type="AlphaFoldDB" id="A0A119CRL4"/>
<organism evidence="1 2">
    <name type="scientific">Thiobacillus denitrificans</name>
    <dbReference type="NCBI Taxonomy" id="36861"/>
    <lineage>
        <taxon>Bacteria</taxon>
        <taxon>Pseudomonadati</taxon>
        <taxon>Pseudomonadota</taxon>
        <taxon>Betaproteobacteria</taxon>
        <taxon>Nitrosomonadales</taxon>
        <taxon>Thiobacillaceae</taxon>
        <taxon>Thiobacillus</taxon>
    </lineage>
</organism>
<protein>
    <submittedName>
        <fullName evidence="1">Serine protease</fullName>
    </submittedName>
</protein>
<feature type="non-terminal residue" evidence="1">
    <location>
        <position position="93"/>
    </location>
</feature>
<keyword evidence="1" id="KW-0645">Protease</keyword>
<dbReference type="InterPro" id="IPR029045">
    <property type="entry name" value="ClpP/crotonase-like_dom_sf"/>
</dbReference>
<dbReference type="Proteomes" id="UP000064243">
    <property type="component" value="Unassembled WGS sequence"/>
</dbReference>
<keyword evidence="1" id="KW-0378">Hydrolase</keyword>
<sequence length="93" mass="9516">MTNGTALARPLRAAWVRALVTAILLGLAAFVARAAPVLLLEVQGAIGPASAAYMIRGIAKAKEAGAPLVVIRLDTPGGLDTSMRQIIQAILAS</sequence>
<dbReference type="GO" id="GO:0008233">
    <property type="term" value="F:peptidase activity"/>
    <property type="evidence" value="ECO:0007669"/>
    <property type="project" value="UniProtKB-KW"/>
</dbReference>